<reference evidence="1" key="1">
    <citation type="submission" date="2014-11" db="EMBL/GenBank/DDBJ databases">
        <authorList>
            <person name="Amaro Gonzalez C."/>
        </authorList>
    </citation>
    <scope>NUCLEOTIDE SEQUENCE</scope>
</reference>
<name>A0A0E9Q9A7_ANGAN</name>
<accession>A0A0E9Q9A7</accession>
<organism evidence="1">
    <name type="scientific">Anguilla anguilla</name>
    <name type="common">European freshwater eel</name>
    <name type="synonym">Muraena anguilla</name>
    <dbReference type="NCBI Taxonomy" id="7936"/>
    <lineage>
        <taxon>Eukaryota</taxon>
        <taxon>Metazoa</taxon>
        <taxon>Chordata</taxon>
        <taxon>Craniata</taxon>
        <taxon>Vertebrata</taxon>
        <taxon>Euteleostomi</taxon>
        <taxon>Actinopterygii</taxon>
        <taxon>Neopterygii</taxon>
        <taxon>Teleostei</taxon>
        <taxon>Anguilliformes</taxon>
        <taxon>Anguillidae</taxon>
        <taxon>Anguilla</taxon>
    </lineage>
</organism>
<sequence>MIRVYCRGRMGVQTLGHPHSFTSFLKFIGFGKVIINIYYSCECVSKKLFNLFQVL</sequence>
<evidence type="ECO:0000313" key="1">
    <source>
        <dbReference type="EMBL" id="JAH13456.1"/>
    </source>
</evidence>
<protein>
    <submittedName>
        <fullName evidence="1">Uncharacterized protein</fullName>
    </submittedName>
</protein>
<dbReference type="EMBL" id="GBXM01095121">
    <property type="protein sequence ID" value="JAH13456.1"/>
    <property type="molecule type" value="Transcribed_RNA"/>
</dbReference>
<reference evidence="1" key="2">
    <citation type="journal article" date="2015" name="Fish Shellfish Immunol.">
        <title>Early steps in the European eel (Anguilla anguilla)-Vibrio vulnificus interaction in the gills: Role of the RtxA13 toxin.</title>
        <authorList>
            <person name="Callol A."/>
            <person name="Pajuelo D."/>
            <person name="Ebbesson L."/>
            <person name="Teles M."/>
            <person name="MacKenzie S."/>
            <person name="Amaro C."/>
        </authorList>
    </citation>
    <scope>NUCLEOTIDE SEQUENCE</scope>
</reference>
<dbReference type="AlphaFoldDB" id="A0A0E9Q9A7"/>
<proteinExistence type="predicted"/>